<protein>
    <recommendedName>
        <fullName evidence="4">Zinicin-like metallopeptidase</fullName>
    </recommendedName>
</protein>
<accession>A0A379C2T1</accession>
<dbReference type="AlphaFoldDB" id="A0A379C2T1"/>
<feature type="transmembrane region" description="Helical" evidence="1">
    <location>
        <begin position="60"/>
        <end position="79"/>
    </location>
</feature>
<evidence type="ECO:0000256" key="1">
    <source>
        <dbReference type="SAM" id="Phobius"/>
    </source>
</evidence>
<dbReference type="RefSeq" id="WP_004824265.1">
    <property type="nucleotide sequence ID" value="NZ_CAMUOS010000005.1"/>
</dbReference>
<proteinExistence type="predicted"/>
<keyword evidence="1" id="KW-1133">Transmembrane helix</keyword>
<name>A0A379C2T1_9FIRM</name>
<sequence>MVSLERIDEVNELLDEICEELPSYAFEHLNGGITLSEEVKYHPESHNEDLLILGQYERSILGLSITIFYGSVYLMYGYLDREDLKDKLRHVLFHEFTHHLEFLARNYDLEIEDEEFMEDYRKRWKDYED</sequence>
<gene>
    <name evidence="2" type="ORF">NCTC13149_00138</name>
</gene>
<dbReference type="STRING" id="1122949.GCA_000378725_00209"/>
<organism evidence="2 3">
    <name type="scientific">Peptoniphilus lacrimalis</name>
    <dbReference type="NCBI Taxonomy" id="33031"/>
    <lineage>
        <taxon>Bacteria</taxon>
        <taxon>Bacillati</taxon>
        <taxon>Bacillota</taxon>
        <taxon>Tissierellia</taxon>
        <taxon>Tissierellales</taxon>
        <taxon>Peptoniphilaceae</taxon>
        <taxon>Peptoniphilus</taxon>
    </lineage>
</organism>
<evidence type="ECO:0000313" key="2">
    <source>
        <dbReference type="EMBL" id="SUB56368.1"/>
    </source>
</evidence>
<dbReference type="InterPro" id="IPR038555">
    <property type="entry name" value="Zincin_1_sf"/>
</dbReference>
<dbReference type="EMBL" id="UGSZ01000001">
    <property type="protein sequence ID" value="SUB56368.1"/>
    <property type="molecule type" value="Genomic_DNA"/>
</dbReference>
<keyword evidence="1" id="KW-0812">Transmembrane</keyword>
<evidence type="ECO:0008006" key="4">
    <source>
        <dbReference type="Google" id="ProtNLM"/>
    </source>
</evidence>
<dbReference type="Proteomes" id="UP000255517">
    <property type="component" value="Unassembled WGS sequence"/>
</dbReference>
<dbReference type="Gene3D" id="3.30.2010.20">
    <property type="match status" value="1"/>
</dbReference>
<reference evidence="2 3" key="1">
    <citation type="submission" date="2018-06" db="EMBL/GenBank/DDBJ databases">
        <authorList>
            <consortium name="Pathogen Informatics"/>
            <person name="Doyle S."/>
        </authorList>
    </citation>
    <scope>NUCLEOTIDE SEQUENCE [LARGE SCALE GENOMIC DNA]</scope>
    <source>
        <strain evidence="2 3">NCTC13149</strain>
    </source>
</reference>
<dbReference type="SUPFAM" id="SSF55486">
    <property type="entry name" value="Metalloproteases ('zincins'), catalytic domain"/>
    <property type="match status" value="1"/>
</dbReference>
<dbReference type="CDD" id="cd12953">
    <property type="entry name" value="MMP_TTHA0227"/>
    <property type="match status" value="1"/>
</dbReference>
<keyword evidence="1" id="KW-0472">Membrane</keyword>
<evidence type="ECO:0000313" key="3">
    <source>
        <dbReference type="Proteomes" id="UP000255517"/>
    </source>
</evidence>
<dbReference type="OrthoDB" id="5071at2"/>